<protein>
    <submittedName>
        <fullName evidence="1">Nucleotidyltransferase substrate binding protein</fullName>
    </submittedName>
</protein>
<organism evidence="1 2">
    <name type="scientific">Stutzerimonas tarimensis</name>
    <dbReference type="NCBI Taxonomy" id="1507735"/>
    <lineage>
        <taxon>Bacteria</taxon>
        <taxon>Pseudomonadati</taxon>
        <taxon>Pseudomonadota</taxon>
        <taxon>Gammaproteobacteria</taxon>
        <taxon>Pseudomonadales</taxon>
        <taxon>Pseudomonadaceae</taxon>
        <taxon>Stutzerimonas</taxon>
    </lineage>
</organism>
<comment type="caution">
    <text evidence="1">The sequence shown here is derived from an EMBL/GenBank/DDBJ whole genome shotgun (WGS) entry which is preliminary data.</text>
</comment>
<dbReference type="Proteomes" id="UP001595630">
    <property type="component" value="Unassembled WGS sequence"/>
</dbReference>
<dbReference type="Gene3D" id="1.20.120.330">
    <property type="entry name" value="Nucleotidyltransferases domain 2"/>
    <property type="match status" value="1"/>
</dbReference>
<gene>
    <name evidence="1" type="ORF">ACFOMF_17175</name>
</gene>
<dbReference type="SUPFAM" id="SSF81593">
    <property type="entry name" value="Nucleotidyltransferase substrate binding subunit/domain"/>
    <property type="match status" value="1"/>
</dbReference>
<evidence type="ECO:0000313" key="1">
    <source>
        <dbReference type="EMBL" id="MFC3609509.1"/>
    </source>
</evidence>
<keyword evidence="2" id="KW-1185">Reference proteome</keyword>
<reference evidence="2" key="1">
    <citation type="journal article" date="2019" name="Int. J. Syst. Evol. Microbiol.">
        <title>The Global Catalogue of Microorganisms (GCM) 10K type strain sequencing project: providing services to taxonomists for standard genome sequencing and annotation.</title>
        <authorList>
            <consortium name="The Broad Institute Genomics Platform"/>
            <consortium name="The Broad Institute Genome Sequencing Center for Infectious Disease"/>
            <person name="Wu L."/>
            <person name="Ma J."/>
        </authorList>
    </citation>
    <scope>NUCLEOTIDE SEQUENCE [LARGE SCALE GENOMIC DNA]</scope>
    <source>
        <strain evidence="2">KCTC 42447</strain>
    </source>
</reference>
<name>A0ABV7T8J7_9GAMM</name>
<proteinExistence type="predicted"/>
<evidence type="ECO:0000313" key="2">
    <source>
        <dbReference type="Proteomes" id="UP001595630"/>
    </source>
</evidence>
<dbReference type="NCBIfam" id="TIGR01987">
    <property type="entry name" value="HI0074"/>
    <property type="match status" value="1"/>
</dbReference>
<dbReference type="RefSeq" id="WP_386367168.1">
    <property type="nucleotide sequence ID" value="NZ_JBHRXZ010000027.1"/>
</dbReference>
<sequence>MIEDDIRWHQRLNNYSRALGQLTRAVELAASRPLSDLEKQGLIQAFEFVFELAWNLMKDYFLYQGNPAISGSRDAIRTAFKQALLQDGEGWMEMIKSRNQTAHTYNESVANSIAELILLRYHGLFVQFEQEMQQRAGRAE</sequence>
<dbReference type="Pfam" id="PF08780">
    <property type="entry name" value="NTase_sub_bind"/>
    <property type="match status" value="1"/>
</dbReference>
<dbReference type="EMBL" id="JBHRXZ010000027">
    <property type="protein sequence ID" value="MFC3609509.1"/>
    <property type="molecule type" value="Genomic_DNA"/>
</dbReference>
<dbReference type="InterPro" id="IPR010235">
    <property type="entry name" value="HepT"/>
</dbReference>
<accession>A0ABV7T8J7</accession>